<dbReference type="Proteomes" id="UP000326532">
    <property type="component" value="Unassembled WGS sequence"/>
</dbReference>
<proteinExistence type="predicted"/>
<organism evidence="1 2">
    <name type="scientific">Aspergillus parasiticus</name>
    <dbReference type="NCBI Taxonomy" id="5067"/>
    <lineage>
        <taxon>Eukaryota</taxon>
        <taxon>Fungi</taxon>
        <taxon>Dikarya</taxon>
        <taxon>Ascomycota</taxon>
        <taxon>Pezizomycotina</taxon>
        <taxon>Eurotiomycetes</taxon>
        <taxon>Eurotiomycetidae</taxon>
        <taxon>Eurotiales</taxon>
        <taxon>Aspergillaceae</taxon>
        <taxon>Aspergillus</taxon>
        <taxon>Aspergillus subgen. Circumdati</taxon>
    </lineage>
</organism>
<gene>
    <name evidence="1" type="ORF">BDV34DRAFT_193660</name>
</gene>
<dbReference type="VEuPathDB" id="FungiDB:BDV34DRAFT_193660"/>
<protein>
    <submittedName>
        <fullName evidence="1">Uncharacterized protein</fullName>
    </submittedName>
</protein>
<dbReference type="AlphaFoldDB" id="A0A5N6DNE5"/>
<evidence type="ECO:0000313" key="1">
    <source>
        <dbReference type="EMBL" id="KAB8206666.1"/>
    </source>
</evidence>
<reference evidence="1 2" key="1">
    <citation type="submission" date="2019-04" db="EMBL/GenBank/DDBJ databases">
        <title>Fungal friends and foes A comparative genomics study of 23 Aspergillus species from section Flavi.</title>
        <authorList>
            <consortium name="DOE Joint Genome Institute"/>
            <person name="Kjaerbolling I."/>
            <person name="Vesth T.C."/>
            <person name="Frisvad J.C."/>
            <person name="Nybo J.L."/>
            <person name="Theobald S."/>
            <person name="Kildgaard S."/>
            <person name="Petersen T.I."/>
            <person name="Kuo A."/>
            <person name="Sato A."/>
            <person name="Lyhne E.K."/>
            <person name="Kogle M.E."/>
            <person name="Wiebenga A."/>
            <person name="Kun R.S."/>
            <person name="Lubbers R.J."/>
            <person name="Makela M.R."/>
            <person name="Barry K."/>
            <person name="Chovatia M."/>
            <person name="Clum A."/>
            <person name="Daum C."/>
            <person name="Haridas S."/>
            <person name="He G."/>
            <person name="LaButti K."/>
            <person name="Lipzen A."/>
            <person name="Mondo S."/>
            <person name="Pangilinan J."/>
            <person name="Riley R."/>
            <person name="Salamov A."/>
            <person name="Simmons B.A."/>
            <person name="Magnuson J.K."/>
            <person name="Henrissat B."/>
            <person name="Mortensen U.H."/>
            <person name="Larsen T.O."/>
            <person name="De vries R.P."/>
            <person name="Grigoriev I.V."/>
            <person name="Machida M."/>
            <person name="Baker S.E."/>
            <person name="Andersen M.R."/>
        </authorList>
    </citation>
    <scope>NUCLEOTIDE SEQUENCE [LARGE SCALE GENOMIC DNA]</scope>
    <source>
        <strain evidence="1 2">CBS 117618</strain>
    </source>
</reference>
<accession>A0A5N6DNE5</accession>
<name>A0A5N6DNE5_ASPPA</name>
<keyword evidence="2" id="KW-1185">Reference proteome</keyword>
<sequence>MQLLVGQEASSIRNRDVITSIALEDFELLIRLDDRLKKENGSLEYQSLSQLVSLTW</sequence>
<evidence type="ECO:0000313" key="2">
    <source>
        <dbReference type="Proteomes" id="UP000326532"/>
    </source>
</evidence>
<dbReference type="EMBL" id="ML734962">
    <property type="protein sequence ID" value="KAB8206666.1"/>
    <property type="molecule type" value="Genomic_DNA"/>
</dbReference>